<evidence type="ECO:0000313" key="1">
    <source>
        <dbReference type="EMBL" id="JAD55770.1"/>
    </source>
</evidence>
<sequence>MRNIRSKSSSPRANI</sequence>
<reference evidence="1" key="1">
    <citation type="submission" date="2014-09" db="EMBL/GenBank/DDBJ databases">
        <authorList>
            <person name="Magalhaes I.L.F."/>
            <person name="Oliveira U."/>
            <person name="Santos F.R."/>
            <person name="Vidigal T.H.D.A."/>
            <person name="Brescovit A.D."/>
            <person name="Santos A.J."/>
        </authorList>
    </citation>
    <scope>NUCLEOTIDE SEQUENCE</scope>
    <source>
        <tissue evidence="1">Shoot tissue taken approximately 20 cm above the soil surface</tissue>
    </source>
</reference>
<reference evidence="1" key="2">
    <citation type="journal article" date="2015" name="Data Brief">
        <title>Shoot transcriptome of the giant reed, Arundo donax.</title>
        <authorList>
            <person name="Barrero R.A."/>
            <person name="Guerrero F.D."/>
            <person name="Moolhuijzen P."/>
            <person name="Goolsby J.A."/>
            <person name="Tidwell J."/>
            <person name="Bellgard S.E."/>
            <person name="Bellgard M.I."/>
        </authorList>
    </citation>
    <scope>NUCLEOTIDE SEQUENCE</scope>
    <source>
        <tissue evidence="1">Shoot tissue taken approximately 20 cm above the soil surface</tissue>
    </source>
</reference>
<name>A0A0A9B3M4_ARUDO</name>
<dbReference type="EMBL" id="GBRH01242125">
    <property type="protein sequence ID" value="JAD55770.1"/>
    <property type="molecule type" value="Transcribed_RNA"/>
</dbReference>
<accession>A0A0A9B3M4</accession>
<protein>
    <submittedName>
        <fullName evidence="1">Uncharacterized protein</fullName>
    </submittedName>
</protein>
<proteinExistence type="predicted"/>
<organism evidence="1">
    <name type="scientific">Arundo donax</name>
    <name type="common">Giant reed</name>
    <name type="synonym">Donax arundinaceus</name>
    <dbReference type="NCBI Taxonomy" id="35708"/>
    <lineage>
        <taxon>Eukaryota</taxon>
        <taxon>Viridiplantae</taxon>
        <taxon>Streptophyta</taxon>
        <taxon>Embryophyta</taxon>
        <taxon>Tracheophyta</taxon>
        <taxon>Spermatophyta</taxon>
        <taxon>Magnoliopsida</taxon>
        <taxon>Liliopsida</taxon>
        <taxon>Poales</taxon>
        <taxon>Poaceae</taxon>
        <taxon>PACMAD clade</taxon>
        <taxon>Arundinoideae</taxon>
        <taxon>Arundineae</taxon>
        <taxon>Arundo</taxon>
    </lineage>
</organism>